<evidence type="ECO:0000313" key="4">
    <source>
        <dbReference type="Proteomes" id="UP000515498"/>
    </source>
</evidence>
<proteinExistence type="predicted"/>
<dbReference type="Proteomes" id="UP000515498">
    <property type="component" value="Chromosome"/>
</dbReference>
<evidence type="ECO:0000256" key="1">
    <source>
        <dbReference type="SAM" id="MobiDB-lite"/>
    </source>
</evidence>
<feature type="region of interest" description="Disordered" evidence="1">
    <location>
        <begin position="64"/>
        <end position="91"/>
    </location>
</feature>
<accession>A0A7G8PGC7</accession>
<organism evidence="3 4">
    <name type="scientific">Mycolicibacterium fluoranthenivorans</name>
    <dbReference type="NCBI Taxonomy" id="258505"/>
    <lineage>
        <taxon>Bacteria</taxon>
        <taxon>Bacillati</taxon>
        <taxon>Actinomycetota</taxon>
        <taxon>Actinomycetes</taxon>
        <taxon>Mycobacteriales</taxon>
        <taxon>Mycobacteriaceae</taxon>
        <taxon>Mycolicibacterium</taxon>
    </lineage>
</organism>
<gene>
    <name evidence="3" type="ORF">HZU40_03290</name>
</gene>
<name>A0A7G8PGC7_9MYCO</name>
<keyword evidence="2" id="KW-0732">Signal</keyword>
<feature type="signal peptide" evidence="2">
    <location>
        <begin position="1"/>
        <end position="36"/>
    </location>
</feature>
<dbReference type="KEGG" id="mflu:HZU40_03290"/>
<reference evidence="3 4" key="1">
    <citation type="submission" date="2020-07" db="EMBL/GenBank/DDBJ databases">
        <title>Draft genome sequence of four isobutane-metabolizing strains capable of cometabolically degrading diverse ether contaminants.</title>
        <authorList>
            <person name="Chen W."/>
            <person name="Faulkner N."/>
            <person name="Smith C."/>
            <person name="Hyman M."/>
        </authorList>
    </citation>
    <scope>NUCLEOTIDE SEQUENCE [LARGE SCALE GENOMIC DNA]</scope>
    <source>
        <strain evidence="3 4">2A</strain>
    </source>
</reference>
<feature type="chain" id="PRO_5028870866" evidence="2">
    <location>
        <begin position="37"/>
        <end position="91"/>
    </location>
</feature>
<protein>
    <submittedName>
        <fullName evidence="3">Fibronectin-binding protein</fullName>
    </submittedName>
</protein>
<dbReference type="EMBL" id="CP059894">
    <property type="protein sequence ID" value="QNJ93393.1"/>
    <property type="molecule type" value="Genomic_DNA"/>
</dbReference>
<evidence type="ECO:0000313" key="3">
    <source>
        <dbReference type="EMBL" id="QNJ93393.1"/>
    </source>
</evidence>
<sequence length="91" mass="9306">MEIGSMKRAGIATFRLACAFAVAATSVLVAPARAQAGPGENPCQLAINLLCRFVPIAPELDHDVDLTTQLPSPDEGGGGLVPQQPAAAELP</sequence>
<dbReference type="RefSeq" id="WP_187097517.1">
    <property type="nucleotide sequence ID" value="NZ_CP059894.1"/>
</dbReference>
<evidence type="ECO:0000256" key="2">
    <source>
        <dbReference type="SAM" id="SignalP"/>
    </source>
</evidence>
<dbReference type="AlphaFoldDB" id="A0A7G8PGC7"/>